<dbReference type="OMA" id="RPMNERI"/>
<dbReference type="SMR" id="A0A1D6I1K1"/>
<proteinExistence type="predicted"/>
<accession>A0A1D6I1K1</accession>
<dbReference type="PANTHER" id="PTHR23227">
    <property type="entry name" value="BUCENTAUR RELATED"/>
    <property type="match status" value="1"/>
</dbReference>
<dbReference type="SUPFAM" id="SSF56219">
    <property type="entry name" value="DNase I-like"/>
    <property type="match status" value="1"/>
</dbReference>
<dbReference type="Gene3D" id="3.60.10.10">
    <property type="entry name" value="Endonuclease/exonuclease/phosphatase"/>
    <property type="match status" value="1"/>
</dbReference>
<dbReference type="PANTHER" id="PTHR23227:SF67">
    <property type="entry name" value="CRANIOFACIAL DEVELOPMENT PROTEIN 2-LIKE"/>
    <property type="match status" value="1"/>
</dbReference>
<name>A0A1D6I1K1_MAIZE</name>
<gene>
    <name evidence="1" type="ORF">ZEAMMB73_Zm00001d020012</name>
</gene>
<dbReference type="InterPro" id="IPR027124">
    <property type="entry name" value="Swc5/CFDP1/2"/>
</dbReference>
<organism evidence="1">
    <name type="scientific">Zea mays</name>
    <name type="common">Maize</name>
    <dbReference type="NCBI Taxonomy" id="4577"/>
    <lineage>
        <taxon>Eukaryota</taxon>
        <taxon>Viridiplantae</taxon>
        <taxon>Streptophyta</taxon>
        <taxon>Embryophyta</taxon>
        <taxon>Tracheophyta</taxon>
        <taxon>Spermatophyta</taxon>
        <taxon>Magnoliopsida</taxon>
        <taxon>Liliopsida</taxon>
        <taxon>Poales</taxon>
        <taxon>Poaceae</taxon>
        <taxon>PACMAD clade</taxon>
        <taxon>Panicoideae</taxon>
        <taxon>Andropogonodae</taxon>
        <taxon>Andropogoneae</taxon>
        <taxon>Tripsacinae</taxon>
        <taxon>Zea</taxon>
    </lineage>
</organism>
<dbReference type="InterPro" id="IPR036691">
    <property type="entry name" value="Endo/exonu/phosph_ase_sf"/>
</dbReference>
<reference evidence="1" key="1">
    <citation type="submission" date="2015-12" db="EMBL/GenBank/DDBJ databases">
        <title>Update maize B73 reference genome by single molecule sequencing technologies.</title>
        <authorList>
            <consortium name="Maize Genome Sequencing Project"/>
            <person name="Ware D."/>
        </authorList>
    </citation>
    <scope>NUCLEOTIDE SEQUENCE [LARGE SCALE GENOMIC DNA]</scope>
    <source>
        <tissue evidence="1">Seedling</tissue>
    </source>
</reference>
<sequence>MEMKPNRKPLGITLLATRHIKTQETKWKGQKAKEVENTGFKLWYSGIVANKNGVGILIDKTLKDGVVDVKRQGDRIILVKLVMGDVVLNIISAYAPQVGLSESEKRKFLEDLDGMVRAVPTNDKLFIGADLNCHVCSTNVGYELARGGFRYGSRHQEGEDILDFAVAYNLVIANTFFRKRYSHFVTFSSGHRSSQIDFVLIRREHNQACLDCKVIHGESVVPQHNLVVADFRFRISTHRVKQAKIVRMKWWKLKGETSKVFRGRVFVEGAWSEEEDANNMWV</sequence>
<dbReference type="EMBL" id="CM007650">
    <property type="protein sequence ID" value="ONM54089.1"/>
    <property type="molecule type" value="Genomic_DNA"/>
</dbReference>
<dbReference type="STRING" id="4577.A0A1D6I1K1"/>
<protein>
    <recommendedName>
        <fullName evidence="2">Craniofacial development protein 2</fullName>
    </recommendedName>
</protein>
<evidence type="ECO:0000313" key="1">
    <source>
        <dbReference type="EMBL" id="ONM54089.1"/>
    </source>
</evidence>
<evidence type="ECO:0008006" key="2">
    <source>
        <dbReference type="Google" id="ProtNLM"/>
    </source>
</evidence>
<dbReference type="AlphaFoldDB" id="A0A1D6I1K1"/>
<dbReference type="InParanoid" id="A0A1D6I1K1"/>